<dbReference type="CDD" id="cd13121">
    <property type="entry name" value="BF2867_like_C"/>
    <property type="match status" value="1"/>
</dbReference>
<reference key="1">
    <citation type="submission" date="2010-11" db="EMBL/GenBank/DDBJ databases">
        <title>The complete genome of Bacteroides helcogenes P 36-108.</title>
        <authorList>
            <consortium name="US DOE Joint Genome Institute (JGI-PGF)"/>
            <person name="Lucas S."/>
            <person name="Copeland A."/>
            <person name="Lapidus A."/>
            <person name="Bruce D."/>
            <person name="Goodwin L."/>
            <person name="Pitluck S."/>
            <person name="Kyrpides N."/>
            <person name="Mavromatis K."/>
            <person name="Ivanova N."/>
            <person name="Zeytun A."/>
            <person name="Brettin T."/>
            <person name="Detter J.C."/>
            <person name="Tapia R."/>
            <person name="Han C."/>
            <person name="Land M."/>
            <person name="Hauser L."/>
            <person name="Markowitz V."/>
            <person name="Cheng J.-F."/>
            <person name="Hugenholtz P."/>
            <person name="Woyke T."/>
            <person name="Wu D."/>
            <person name="Gronow S."/>
            <person name="Wellnitz S."/>
            <person name="Brambilla E."/>
            <person name="Klenk H.-P."/>
            <person name="Eisen J.A."/>
        </authorList>
    </citation>
    <scope>NUCLEOTIDE SEQUENCE</scope>
    <source>
        <strain>P 36-108</strain>
    </source>
</reference>
<dbReference type="InterPro" id="IPR025049">
    <property type="entry name" value="Mfa-like_1"/>
</dbReference>
<sequence length="305" mass="32954">MRRNKQNIFMATALLLMAGCGNDNEGTPPNGGDRVALQVSSGIHMQTRAYNNTWESGDAIGIYMLNDKTAEAENCKYTTEKNGTSGTFKADAANTIYFPINGDTRDFAAYYPYRETIANGIYPVDVTTQTSQKAIDLMGAAKVTGKNKNDADVAFEFAHKLVKLEMTILPDGTSLTAEDMKDLKVEITNQPVLATYDVVNGGNVNVATPAEPKDITLLTNADGTSAEGIVLPNASTEGMYLRFTLEGIDTPFTWEIHSAKLSLEYKAGMKYTYKITVTKTAVNVTSTVTDWTAGNGEEGETGSAE</sequence>
<dbReference type="Pfam" id="PF13149">
    <property type="entry name" value="Mfa_like_1"/>
    <property type="match status" value="1"/>
</dbReference>
<dbReference type="RefSeq" id="WP_013546073.1">
    <property type="nucleotide sequence ID" value="NC_014933.1"/>
</dbReference>
<protein>
    <recommendedName>
        <fullName evidence="3">Fimbrillin family protein</fullName>
    </recommendedName>
</protein>
<dbReference type="AlphaFoldDB" id="E6SVE6"/>
<keyword evidence="2" id="KW-1185">Reference proteome</keyword>
<accession>E6SVE6</accession>
<gene>
    <name evidence="1" type="ordered locus">Bache_0429</name>
</gene>
<dbReference type="CDD" id="cd13120">
    <property type="entry name" value="BF2867_like_N"/>
    <property type="match status" value="1"/>
</dbReference>
<dbReference type="InterPro" id="IPR042278">
    <property type="entry name" value="Mfa-like_1_N"/>
</dbReference>
<dbReference type="PROSITE" id="PS51257">
    <property type="entry name" value="PROKAR_LIPOPROTEIN"/>
    <property type="match status" value="1"/>
</dbReference>
<dbReference type="OrthoDB" id="1027916at2"/>
<reference evidence="1 2" key="2">
    <citation type="journal article" date="2011" name="Stand. Genomic Sci.">
        <title>Complete genome sequence of Bacteroides helcogenes type strain (P 36-108).</title>
        <authorList>
            <person name="Pati A."/>
            <person name="Gronow S."/>
            <person name="Zeytun A."/>
            <person name="Lapidus A."/>
            <person name="Nolan M."/>
            <person name="Hammon N."/>
            <person name="Deshpande S."/>
            <person name="Cheng J.F."/>
            <person name="Tapia R."/>
            <person name="Han C."/>
            <person name="Goodwin L."/>
            <person name="Pitluck S."/>
            <person name="Liolios K."/>
            <person name="Pagani I."/>
            <person name="Ivanova N."/>
            <person name="Mavromatis K."/>
            <person name="Chen A."/>
            <person name="Palaniappan K."/>
            <person name="Land M."/>
            <person name="Hauser L."/>
            <person name="Chang Y.J."/>
            <person name="Jeffries C.D."/>
            <person name="Detter J.C."/>
            <person name="Brambilla E."/>
            <person name="Rohde M."/>
            <person name="Goker M."/>
            <person name="Woyke T."/>
            <person name="Bristow J."/>
            <person name="Eisen J.A."/>
            <person name="Markowitz V."/>
            <person name="Hugenholtz P."/>
            <person name="Kyrpides N.C."/>
            <person name="Klenk H.P."/>
            <person name="Lucas S."/>
        </authorList>
    </citation>
    <scope>NUCLEOTIDE SEQUENCE [LARGE SCALE GENOMIC DNA]</scope>
    <source>
        <strain evidence="2">ATCC 35417 / DSM 20613 / JCM 6297 / CCUG 15421 / P 36-108</strain>
    </source>
</reference>
<dbReference type="EMBL" id="CP002352">
    <property type="protein sequence ID" value="ADV42456.1"/>
    <property type="molecule type" value="Genomic_DNA"/>
</dbReference>
<dbReference type="HOGENOM" id="CLU_071232_0_0_10"/>
<evidence type="ECO:0008006" key="3">
    <source>
        <dbReference type="Google" id="ProtNLM"/>
    </source>
</evidence>
<dbReference type="PATRIC" id="fig|693979.3.peg.459"/>
<evidence type="ECO:0000313" key="1">
    <source>
        <dbReference type="EMBL" id="ADV42456.1"/>
    </source>
</evidence>
<organism evidence="1 2">
    <name type="scientific">Bacteroides helcogenes (strain ATCC 35417 / DSM 20613 / JCM 6297 / CCUG 15421 / P 36-108)</name>
    <dbReference type="NCBI Taxonomy" id="693979"/>
    <lineage>
        <taxon>Bacteria</taxon>
        <taxon>Pseudomonadati</taxon>
        <taxon>Bacteroidota</taxon>
        <taxon>Bacteroidia</taxon>
        <taxon>Bacteroidales</taxon>
        <taxon>Bacteroidaceae</taxon>
        <taxon>Bacteroides</taxon>
    </lineage>
</organism>
<dbReference type="STRING" id="693979.Bache_0429"/>
<dbReference type="Gene3D" id="2.60.40.2620">
    <property type="entry name" value="Fimbrillin-like"/>
    <property type="match status" value="1"/>
</dbReference>
<dbReference type="eggNOG" id="ENOG50331SI">
    <property type="taxonomic scope" value="Bacteria"/>
</dbReference>
<dbReference type="KEGG" id="bhl:Bache_0429"/>
<dbReference type="Gene3D" id="2.60.40.2630">
    <property type="match status" value="1"/>
</dbReference>
<proteinExistence type="predicted"/>
<dbReference type="Proteomes" id="UP000008630">
    <property type="component" value="Chromosome"/>
</dbReference>
<evidence type="ECO:0000313" key="2">
    <source>
        <dbReference type="Proteomes" id="UP000008630"/>
    </source>
</evidence>
<name>E6SVE6_BACT6</name>